<accession>A0A1Q5PUN2</accession>
<organism evidence="3 4">
    <name type="scientific">Buchananella hordeovulneris</name>
    <dbReference type="NCBI Taxonomy" id="52770"/>
    <lineage>
        <taxon>Bacteria</taxon>
        <taxon>Bacillati</taxon>
        <taxon>Actinomycetota</taxon>
        <taxon>Actinomycetes</taxon>
        <taxon>Actinomycetales</taxon>
        <taxon>Actinomycetaceae</taxon>
        <taxon>Buchananella</taxon>
    </lineage>
</organism>
<comment type="caution">
    <text evidence="3">The sequence shown here is derived from an EMBL/GenBank/DDBJ whole genome shotgun (WGS) entry which is preliminary data.</text>
</comment>
<dbReference type="InterPro" id="IPR029052">
    <property type="entry name" value="Metallo-depent_PP-like"/>
</dbReference>
<evidence type="ECO:0000256" key="1">
    <source>
        <dbReference type="SAM" id="MobiDB-lite"/>
    </source>
</evidence>
<dbReference type="Gene3D" id="3.60.21.10">
    <property type="match status" value="1"/>
</dbReference>
<protein>
    <recommendedName>
        <fullName evidence="2">Calcineurin-like phosphoesterase domain-containing protein</fullName>
    </recommendedName>
</protein>
<dbReference type="PANTHER" id="PTHR31302">
    <property type="entry name" value="TRANSMEMBRANE PROTEIN WITH METALLOPHOSPHOESTERASE DOMAIN-RELATED"/>
    <property type="match status" value="1"/>
</dbReference>
<evidence type="ECO:0000313" key="3">
    <source>
        <dbReference type="EMBL" id="OKL51314.1"/>
    </source>
</evidence>
<dbReference type="Pfam" id="PF00149">
    <property type="entry name" value="Metallophos"/>
    <property type="match status" value="1"/>
</dbReference>
<evidence type="ECO:0000259" key="2">
    <source>
        <dbReference type="Pfam" id="PF00149"/>
    </source>
</evidence>
<evidence type="ECO:0000313" key="4">
    <source>
        <dbReference type="Proteomes" id="UP000185612"/>
    </source>
</evidence>
<dbReference type="SUPFAM" id="SSF56300">
    <property type="entry name" value="Metallo-dependent phosphatases"/>
    <property type="match status" value="1"/>
</dbReference>
<dbReference type="InterPro" id="IPR004843">
    <property type="entry name" value="Calcineurin-like_PHP"/>
</dbReference>
<name>A0A1Q5PUN2_9ACTO</name>
<dbReference type="GO" id="GO:0008758">
    <property type="term" value="F:UDP-2,3-diacylglucosamine hydrolase activity"/>
    <property type="evidence" value="ECO:0007669"/>
    <property type="project" value="TreeGrafter"/>
</dbReference>
<dbReference type="STRING" id="52770.BSZ40_08380"/>
<proteinExistence type="predicted"/>
<dbReference type="GO" id="GO:0009245">
    <property type="term" value="P:lipid A biosynthetic process"/>
    <property type="evidence" value="ECO:0007669"/>
    <property type="project" value="TreeGrafter"/>
</dbReference>
<gene>
    <name evidence="3" type="ORF">BSZ40_08380</name>
</gene>
<dbReference type="EMBL" id="MQVS01000008">
    <property type="protein sequence ID" value="OKL51314.1"/>
    <property type="molecule type" value="Genomic_DNA"/>
</dbReference>
<dbReference type="FunCoup" id="A0A1Q5PUN2">
    <property type="interactions" value="13"/>
</dbReference>
<dbReference type="AlphaFoldDB" id="A0A1Q5PUN2"/>
<feature type="domain" description="Calcineurin-like phosphoesterase" evidence="2">
    <location>
        <begin position="54"/>
        <end position="257"/>
    </location>
</feature>
<sequence>MWRLVGRSLGWAALAGAATLGWALAEAEAYRDRHVVVPLGARRGGVDRHPAAGLRILQVADPHLAVGDRRRAAYLARLAELEPDLVIATGDNLGGVDALPELLTALAPLLRLPGAFVLGSNDYWAPKLKSPTRYLRRDPRQADDPAEERVALPTAELVAAFTDAGWLDATNTRGRVRAGRWSVEITGVDDPHLDADRFPVDGVDEGAEGRQAAGGTEGGAAGAPDLRLGLAHAPYRRVLNQFAAAGADLVLAGHTHGGQLRVPGWGALVTNCDLPTRHAAGLFPWPETASPTWVHVDAGIGTSPMAPVRLACRPGATLLTIL</sequence>
<dbReference type="InterPro" id="IPR051158">
    <property type="entry name" value="Metallophosphoesterase_sf"/>
</dbReference>
<dbReference type="Proteomes" id="UP000185612">
    <property type="component" value="Unassembled WGS sequence"/>
</dbReference>
<dbReference type="PANTHER" id="PTHR31302:SF20">
    <property type="entry name" value="CONSERVED PROTEIN"/>
    <property type="match status" value="1"/>
</dbReference>
<reference evidence="4" key="1">
    <citation type="submission" date="2016-12" db="EMBL/GenBank/DDBJ databases">
        <authorList>
            <person name="Meng X."/>
        </authorList>
    </citation>
    <scope>NUCLEOTIDE SEQUENCE [LARGE SCALE GENOMIC DNA]</scope>
    <source>
        <strain evidence="4">DSM 20732</strain>
    </source>
</reference>
<dbReference type="GO" id="GO:0016020">
    <property type="term" value="C:membrane"/>
    <property type="evidence" value="ECO:0007669"/>
    <property type="project" value="GOC"/>
</dbReference>
<dbReference type="RefSeq" id="WP_073825196.1">
    <property type="nucleotide sequence ID" value="NZ_MQVS01000008.1"/>
</dbReference>
<feature type="region of interest" description="Disordered" evidence="1">
    <location>
        <begin position="199"/>
        <end position="220"/>
    </location>
</feature>
<dbReference type="OrthoDB" id="9780884at2"/>
<keyword evidence="4" id="KW-1185">Reference proteome</keyword>
<dbReference type="InParanoid" id="A0A1Q5PUN2"/>